<dbReference type="OrthoDB" id="249703at2759"/>
<evidence type="ECO:0000313" key="2">
    <source>
        <dbReference type="EMBL" id="BAJ65579.1"/>
    </source>
</evidence>
<accession>E7FJF5</accession>
<reference evidence="2" key="1">
    <citation type="journal article" date="2010" name="J. Med. Genet.">
        <title>The GST domain of GDAP1 is a frequent target of mutations in the dominant form of axonal Charcot Marie Tooth type 2K.</title>
        <authorList>
            <person name="Crimella C."/>
            <person name="Tonelli A."/>
            <person name="Airoldi G."/>
            <person name="Baschirotto C."/>
            <person name="D'Angelo M.G."/>
            <person name="Bonato S."/>
            <person name="Losito L."/>
            <person name="Trabacca A."/>
            <person name="Bresolin N."/>
            <person name="Bassi M.T."/>
        </authorList>
    </citation>
    <scope>NUCLEOTIDE SEQUENCE</scope>
    <source>
        <tissue evidence="2">Blood</tissue>
    </source>
</reference>
<feature type="region of interest" description="Disordered" evidence="1">
    <location>
        <begin position="1"/>
        <end position="23"/>
    </location>
</feature>
<dbReference type="AlphaFoldDB" id="E7FJF5"/>
<dbReference type="EMBL" id="AB551558">
    <property type="protein sequence ID" value="BAJ65579.1"/>
    <property type="molecule type" value="mRNA"/>
</dbReference>
<protein>
    <submittedName>
        <fullName evidence="2">Truncated ganglioside differentiation associated protein 1</fullName>
    </submittedName>
</protein>
<feature type="compositionally biased region" description="Basic and acidic residues" evidence="1">
    <location>
        <begin position="1"/>
        <end position="12"/>
    </location>
</feature>
<name>E7FJF5_HUMAN</name>
<proteinExistence type="evidence at transcript level"/>
<evidence type="ECO:0000256" key="1">
    <source>
        <dbReference type="SAM" id="MobiDB-lite"/>
    </source>
</evidence>
<dbReference type="ChiTaRS" id="GDAP1">
    <property type="organism name" value="human"/>
</dbReference>
<dbReference type="PeptideAtlas" id="E7FJF5"/>
<sequence>MAERQEEQREPALEGGRQGRRGG</sequence>
<gene>
    <name evidence="2" type="primary">GDAP1</name>
</gene>
<organism evidence="2">
    <name type="scientific">Homo sapiens</name>
    <name type="common">Human</name>
    <dbReference type="NCBI Taxonomy" id="9606"/>
    <lineage>
        <taxon>Eukaryota</taxon>
        <taxon>Metazoa</taxon>
        <taxon>Chordata</taxon>
        <taxon>Craniata</taxon>
        <taxon>Vertebrata</taxon>
        <taxon>Euteleostomi</taxon>
        <taxon>Mammalia</taxon>
        <taxon>Eutheria</taxon>
        <taxon>Euarchontoglires</taxon>
        <taxon>Primates</taxon>
        <taxon>Haplorrhini</taxon>
        <taxon>Catarrhini</taxon>
        <taxon>Hominidae</taxon>
        <taxon>Homo</taxon>
    </lineage>
</organism>